<dbReference type="EMBL" id="CANL01000006">
    <property type="protein sequence ID" value="CCM62880.1"/>
    <property type="molecule type" value="Genomic_DNA"/>
</dbReference>
<keyword evidence="2" id="KW-1185">Reference proteome</keyword>
<protein>
    <submittedName>
        <fullName evidence="1">Uncharacterized protein</fullName>
    </submittedName>
</protein>
<dbReference type="eggNOG" id="ENOG5033JSG">
    <property type="taxonomic scope" value="Bacteria"/>
</dbReference>
<dbReference type="OrthoDB" id="3429702at2"/>
<name>R4YXI1_9ACTN</name>
<dbReference type="STRING" id="1229780.BN381_140045"/>
<dbReference type="HOGENOM" id="CLU_190791_0_0_11"/>
<dbReference type="Proteomes" id="UP000018291">
    <property type="component" value="Unassembled WGS sequence"/>
</dbReference>
<proteinExistence type="predicted"/>
<organism evidence="1 2">
    <name type="scientific">Candidatus Neomicrothrix parvicella RN1</name>
    <dbReference type="NCBI Taxonomy" id="1229780"/>
    <lineage>
        <taxon>Bacteria</taxon>
        <taxon>Bacillati</taxon>
        <taxon>Actinomycetota</taxon>
        <taxon>Acidimicrobiia</taxon>
        <taxon>Acidimicrobiales</taxon>
        <taxon>Microthrixaceae</taxon>
        <taxon>Candidatus Neomicrothrix</taxon>
    </lineage>
</organism>
<evidence type="ECO:0000313" key="1">
    <source>
        <dbReference type="EMBL" id="CCM62880.1"/>
    </source>
</evidence>
<evidence type="ECO:0000313" key="2">
    <source>
        <dbReference type="Proteomes" id="UP000018291"/>
    </source>
</evidence>
<dbReference type="AlphaFoldDB" id="R4YXI1"/>
<dbReference type="RefSeq" id="WP_012224723.1">
    <property type="nucleotide sequence ID" value="NZ_HG422565.1"/>
</dbReference>
<accession>R4YXI1</accession>
<sequence length="73" mass="8062">MPQAPPRYRCTTCGNLTRFDVVATRRTKAFHHYSVGGELTVESSELLDEEIESVTCRWCSTGSGVVVVDDPEA</sequence>
<reference evidence="1 2" key="1">
    <citation type="journal article" date="2013" name="ISME J.">
        <title>Metabolic model for the filamentous 'Candidatus Microthrix parvicella' based on genomic and metagenomic analyses.</title>
        <authorList>
            <person name="Jon McIlroy S."/>
            <person name="Kristiansen R."/>
            <person name="Albertsen M."/>
            <person name="Michael Karst S."/>
            <person name="Rossetti S."/>
            <person name="Lund Nielsen J."/>
            <person name="Tandoi V."/>
            <person name="James Seviour R."/>
            <person name="Nielsen P.H."/>
        </authorList>
    </citation>
    <scope>NUCLEOTIDE SEQUENCE [LARGE SCALE GENOMIC DNA]</scope>
    <source>
        <strain evidence="1 2">RN1</strain>
    </source>
</reference>
<comment type="caution">
    <text evidence="1">The sequence shown here is derived from an EMBL/GenBank/DDBJ whole genome shotgun (WGS) entry which is preliminary data.</text>
</comment>
<gene>
    <name evidence="1" type="ORF">BN381_140045</name>
</gene>